<evidence type="ECO:0000313" key="4">
    <source>
        <dbReference type="EMBL" id="GLC48062.1"/>
    </source>
</evidence>
<dbReference type="InterPro" id="IPR009722">
    <property type="entry name" value="YjiK/CarP"/>
</dbReference>
<evidence type="ECO:0000256" key="2">
    <source>
        <dbReference type="ARBA" id="ARBA00022475"/>
    </source>
</evidence>
<proteinExistence type="predicted"/>
<dbReference type="EMBL" id="BRXU01000001">
    <property type="protein sequence ID" value="GLC48062.1"/>
    <property type="molecule type" value="Genomic_DNA"/>
</dbReference>
<dbReference type="Pfam" id="PF06977">
    <property type="entry name" value="SdiA-regulated"/>
    <property type="match status" value="1"/>
</dbReference>
<reference evidence="4 5" key="1">
    <citation type="journal article" date="2023" name="Commun. Biol.">
        <title>Reorganization of the ancestral sex-determining regions during the evolution of trioecy in Pleodorina starrii.</title>
        <authorList>
            <person name="Takahashi K."/>
            <person name="Suzuki S."/>
            <person name="Kawai-Toyooka H."/>
            <person name="Yamamoto K."/>
            <person name="Hamaji T."/>
            <person name="Ootsuki R."/>
            <person name="Yamaguchi H."/>
            <person name="Kawachi M."/>
            <person name="Higashiyama T."/>
            <person name="Nozaki H."/>
        </authorList>
    </citation>
    <scope>NUCLEOTIDE SEQUENCE [LARGE SCALE GENOMIC DNA]</scope>
    <source>
        <strain evidence="4 5">NIES-4479</strain>
    </source>
</reference>
<organism evidence="4 5">
    <name type="scientific">Pleodorina starrii</name>
    <dbReference type="NCBI Taxonomy" id="330485"/>
    <lineage>
        <taxon>Eukaryota</taxon>
        <taxon>Viridiplantae</taxon>
        <taxon>Chlorophyta</taxon>
        <taxon>core chlorophytes</taxon>
        <taxon>Chlorophyceae</taxon>
        <taxon>CS clade</taxon>
        <taxon>Chlamydomonadales</taxon>
        <taxon>Volvocaceae</taxon>
        <taxon>Pleodorina</taxon>
    </lineage>
</organism>
<sequence length="123" mass="13079">MRDVVVIDVPAGQASTRPSAEDYPQAVYRLSPNGTYELLFTGDKLGVKDLSDLTCWGPNCNSLLIVSQGSKRIVLSDMSGNILSSLKIKGLSRPEGLALSGNGRLMAVASEPNTFSLYSADPC</sequence>
<accession>A0A9W6B9L3</accession>
<dbReference type="Proteomes" id="UP001165080">
    <property type="component" value="Unassembled WGS sequence"/>
</dbReference>
<keyword evidence="5" id="KW-1185">Reference proteome</keyword>
<keyword evidence="3" id="KW-0472">Membrane</keyword>
<evidence type="ECO:0000313" key="5">
    <source>
        <dbReference type="Proteomes" id="UP001165080"/>
    </source>
</evidence>
<keyword evidence="2" id="KW-1003">Cell membrane</keyword>
<dbReference type="AlphaFoldDB" id="A0A9W6B9L3"/>
<comment type="subcellular location">
    <subcellularLocation>
        <location evidence="1">Cell membrane</location>
    </subcellularLocation>
</comment>
<name>A0A9W6B9L3_9CHLO</name>
<dbReference type="SUPFAM" id="SSF101898">
    <property type="entry name" value="NHL repeat"/>
    <property type="match status" value="1"/>
</dbReference>
<evidence type="ECO:0000256" key="1">
    <source>
        <dbReference type="ARBA" id="ARBA00004236"/>
    </source>
</evidence>
<protein>
    <submittedName>
        <fullName evidence="4">Uncharacterized protein</fullName>
    </submittedName>
</protein>
<dbReference type="GO" id="GO:0005886">
    <property type="term" value="C:plasma membrane"/>
    <property type="evidence" value="ECO:0007669"/>
    <property type="project" value="UniProtKB-SubCell"/>
</dbReference>
<gene>
    <name evidence="4" type="primary">PLESTB000095</name>
    <name evidence="4" type="ORF">PLESTB_000054800</name>
</gene>
<comment type="caution">
    <text evidence="4">The sequence shown here is derived from an EMBL/GenBank/DDBJ whole genome shotgun (WGS) entry which is preliminary data.</text>
</comment>
<evidence type="ECO:0000256" key="3">
    <source>
        <dbReference type="ARBA" id="ARBA00023136"/>
    </source>
</evidence>